<organism evidence="8 9">
    <name type="scientific">Candidatus Nitronauta litoralis</name>
    <dbReference type="NCBI Taxonomy" id="2705533"/>
    <lineage>
        <taxon>Bacteria</taxon>
        <taxon>Pseudomonadati</taxon>
        <taxon>Nitrospinota/Tectimicrobiota group</taxon>
        <taxon>Nitrospinota</taxon>
        <taxon>Nitrospinia</taxon>
        <taxon>Nitrospinales</taxon>
        <taxon>Nitrospinaceae</taxon>
        <taxon>Candidatus Nitronauta</taxon>
    </lineage>
</organism>
<dbReference type="GO" id="GO:0016887">
    <property type="term" value="F:ATP hydrolysis activity"/>
    <property type="evidence" value="ECO:0007669"/>
    <property type="project" value="InterPro"/>
</dbReference>
<evidence type="ECO:0000259" key="6">
    <source>
        <dbReference type="PROSITE" id="PS50893"/>
    </source>
</evidence>
<dbReference type="KEGG" id="nli:G3M70_15865"/>
<evidence type="ECO:0000313" key="8">
    <source>
        <dbReference type="EMBL" id="QPJ63270.1"/>
    </source>
</evidence>
<dbReference type="AlphaFoldDB" id="A0A7T0G1D3"/>
<feature type="transmembrane region" description="Helical" evidence="5">
    <location>
        <begin position="159"/>
        <end position="178"/>
    </location>
</feature>
<dbReference type="Gene3D" id="1.20.1560.10">
    <property type="entry name" value="ABC transporter type 1, transmembrane domain"/>
    <property type="match status" value="1"/>
</dbReference>
<dbReference type="PROSITE" id="PS50929">
    <property type="entry name" value="ABC_TM1F"/>
    <property type="match status" value="1"/>
</dbReference>
<dbReference type="GO" id="GO:0015421">
    <property type="term" value="F:ABC-type oligopeptide transporter activity"/>
    <property type="evidence" value="ECO:0007669"/>
    <property type="project" value="TreeGrafter"/>
</dbReference>
<dbReference type="InterPro" id="IPR003439">
    <property type="entry name" value="ABC_transporter-like_ATP-bd"/>
</dbReference>
<reference evidence="8 9" key="1">
    <citation type="submission" date="2020-02" db="EMBL/GenBank/DDBJ databases">
        <title>Genomic and physiological characterization of two novel Nitrospinaceae genera.</title>
        <authorList>
            <person name="Mueller A.J."/>
            <person name="Jung M.-Y."/>
            <person name="Strachan C.R."/>
            <person name="Herbold C.W."/>
            <person name="Kirkegaard R.H."/>
            <person name="Daims H."/>
        </authorList>
    </citation>
    <scope>NUCLEOTIDE SEQUENCE [LARGE SCALE GENOMIC DNA]</scope>
    <source>
        <strain evidence="8">EB</strain>
    </source>
</reference>
<dbReference type="PROSITE" id="PS50893">
    <property type="entry name" value="ABC_TRANSPORTER_2"/>
    <property type="match status" value="1"/>
</dbReference>
<dbReference type="GO" id="GO:0005886">
    <property type="term" value="C:plasma membrane"/>
    <property type="evidence" value="ECO:0007669"/>
    <property type="project" value="UniProtKB-SubCell"/>
</dbReference>
<dbReference type="EMBL" id="CP048685">
    <property type="protein sequence ID" value="QPJ63270.1"/>
    <property type="molecule type" value="Genomic_DNA"/>
</dbReference>
<dbReference type="Pfam" id="PF00005">
    <property type="entry name" value="ABC_tran"/>
    <property type="match status" value="1"/>
</dbReference>
<dbReference type="Proteomes" id="UP000594688">
    <property type="component" value="Chromosome"/>
</dbReference>
<dbReference type="PANTHER" id="PTHR43394">
    <property type="entry name" value="ATP-DEPENDENT PERMEASE MDL1, MITOCHONDRIAL"/>
    <property type="match status" value="1"/>
</dbReference>
<dbReference type="SUPFAM" id="SSF52540">
    <property type="entry name" value="P-loop containing nucleoside triphosphate hydrolases"/>
    <property type="match status" value="1"/>
</dbReference>
<keyword evidence="2 5" id="KW-0812">Transmembrane</keyword>
<dbReference type="InterPro" id="IPR011527">
    <property type="entry name" value="ABC1_TM_dom"/>
</dbReference>
<feature type="domain" description="ABC transporter" evidence="6">
    <location>
        <begin position="339"/>
        <end position="550"/>
    </location>
</feature>
<protein>
    <submittedName>
        <fullName evidence="8">ATP-binding cassette domain-containing protein</fullName>
    </submittedName>
</protein>
<evidence type="ECO:0000259" key="7">
    <source>
        <dbReference type="PROSITE" id="PS50929"/>
    </source>
</evidence>
<evidence type="ECO:0000256" key="1">
    <source>
        <dbReference type="ARBA" id="ARBA00004651"/>
    </source>
</evidence>
<dbReference type="GO" id="GO:0005524">
    <property type="term" value="F:ATP binding"/>
    <property type="evidence" value="ECO:0007669"/>
    <property type="project" value="UniProtKB-KW"/>
</dbReference>
<keyword evidence="8" id="KW-0067">ATP-binding</keyword>
<dbReference type="InterPro" id="IPR027417">
    <property type="entry name" value="P-loop_NTPase"/>
</dbReference>
<evidence type="ECO:0000313" key="9">
    <source>
        <dbReference type="Proteomes" id="UP000594688"/>
    </source>
</evidence>
<evidence type="ECO:0000256" key="3">
    <source>
        <dbReference type="ARBA" id="ARBA00022989"/>
    </source>
</evidence>
<keyword evidence="3 5" id="KW-1133">Transmembrane helix</keyword>
<evidence type="ECO:0000256" key="4">
    <source>
        <dbReference type="ARBA" id="ARBA00023136"/>
    </source>
</evidence>
<evidence type="ECO:0000256" key="2">
    <source>
        <dbReference type="ARBA" id="ARBA00022692"/>
    </source>
</evidence>
<accession>A0A7T0G1D3</accession>
<feature type="domain" description="ABC transmembrane type-1" evidence="7">
    <location>
        <begin position="26"/>
        <end position="279"/>
    </location>
</feature>
<gene>
    <name evidence="8" type="ORF">G3M70_15865</name>
</gene>
<keyword evidence="8" id="KW-0547">Nucleotide-binding</keyword>
<dbReference type="SUPFAM" id="SSF90123">
    <property type="entry name" value="ABC transporter transmembrane region"/>
    <property type="match status" value="1"/>
</dbReference>
<feature type="transmembrane region" description="Helical" evidence="5">
    <location>
        <begin position="52"/>
        <end position="82"/>
    </location>
</feature>
<keyword evidence="4 5" id="KW-0472">Membrane</keyword>
<sequence>MGQAPTFRETLDRLGRFVKQERSLLFFIFVYAIAVGLFSLIIPFSVQELVNTFAFAVTPVMVVTLVGIMAGILLFVGFFRVLQFYATDILERRIFVRVSLALAELLPRFKEKTFSSNSINRFFETVFLQRAFSNLFVDLTNVLVGGAIGMILLVFYHPYFLVFDIVLIISVVIIAFLGKGGFQNTIKMSEAKYEAFHWLQEVANNLIHFKATNCANLIFQKTDSLATSYVLARKRRFKALIRQYIGSLFFQVIMHVGLLGTAGWLLSQGQLTLGQLVAAEVIVASLLLNLDSVVKRTYVVFYFFTALVELDHLYKLPTDELETGSGLPFPSTNGSGLHLSCSHLSWTKKGGVSQREINFEAQPGEKWALVCPTESIRMRISLALAGLDQPANGVVRYNGIDIKSLSTEQVNEQRGILFGRDLSLFEGSIAENIIMGRNIATEDLIKALRLSLLDGELANFSDGLETMIVQGGKHFSPSQRYRILLARAIVGNPSLLILDGVIHKLPIQIREPLVRKLISDDCTSTLIIVSTDPQIENYTDKFVEIPDDFIE</sequence>
<name>A0A7T0G1D3_9BACT</name>
<dbReference type="PANTHER" id="PTHR43394:SF4">
    <property type="entry name" value="TOXIN SECRETION ABC TRANSPORTER ATP-BINDING PROTEIN"/>
    <property type="match status" value="1"/>
</dbReference>
<comment type="subcellular location">
    <subcellularLocation>
        <location evidence="1">Cell membrane</location>
        <topology evidence="1">Multi-pass membrane protein</topology>
    </subcellularLocation>
</comment>
<proteinExistence type="predicted"/>
<feature type="transmembrane region" description="Helical" evidence="5">
    <location>
        <begin position="244"/>
        <end position="266"/>
    </location>
</feature>
<feature type="transmembrane region" description="Helical" evidence="5">
    <location>
        <begin position="131"/>
        <end position="153"/>
    </location>
</feature>
<evidence type="ECO:0000256" key="5">
    <source>
        <dbReference type="SAM" id="Phobius"/>
    </source>
</evidence>
<dbReference type="Gene3D" id="3.40.50.300">
    <property type="entry name" value="P-loop containing nucleotide triphosphate hydrolases"/>
    <property type="match status" value="1"/>
</dbReference>
<dbReference type="InterPro" id="IPR039421">
    <property type="entry name" value="Type_1_exporter"/>
</dbReference>
<feature type="transmembrane region" description="Helical" evidence="5">
    <location>
        <begin position="24"/>
        <end position="46"/>
    </location>
</feature>
<dbReference type="InterPro" id="IPR036640">
    <property type="entry name" value="ABC1_TM_sf"/>
</dbReference>